<evidence type="ECO:0000256" key="1">
    <source>
        <dbReference type="SAM" id="MobiDB-lite"/>
    </source>
</evidence>
<keyword evidence="2" id="KW-0732">Signal</keyword>
<keyword evidence="4" id="KW-1185">Reference proteome</keyword>
<name>A0ABU0DYE1_9FIRM</name>
<evidence type="ECO:0000256" key="2">
    <source>
        <dbReference type="SAM" id="SignalP"/>
    </source>
</evidence>
<dbReference type="Proteomes" id="UP001230220">
    <property type="component" value="Unassembled WGS sequence"/>
</dbReference>
<gene>
    <name evidence="3" type="ORF">J2S15_000385</name>
</gene>
<feature type="compositionally biased region" description="Gly residues" evidence="1">
    <location>
        <begin position="506"/>
        <end position="523"/>
    </location>
</feature>
<protein>
    <recommendedName>
        <fullName evidence="5">Carbohydrate-binding domain-containing protein</fullName>
    </recommendedName>
</protein>
<dbReference type="EMBL" id="JAUSUR010000001">
    <property type="protein sequence ID" value="MDQ0359654.1"/>
    <property type="molecule type" value="Genomic_DNA"/>
</dbReference>
<evidence type="ECO:0008006" key="5">
    <source>
        <dbReference type="Google" id="ProtNLM"/>
    </source>
</evidence>
<proteinExistence type="predicted"/>
<comment type="caution">
    <text evidence="3">The sequence shown here is derived from an EMBL/GenBank/DDBJ whole genome shotgun (WGS) entry which is preliminary data.</text>
</comment>
<sequence length="523" mass="53513">MKKITTILLLSVLFISACSGGDSEEKEATTTSSGDNISIVLNGDSITSDSDQVTVDGSTATITAAGTYEVSGELDDGQIRVDVGDNDEVTLILNGATIHNEDSAAIYVVNADTTTISLAEGSNNTLSDGNEYTFENVDEEPDATLFSHDDLVISGSGTLNINAAYGDAIASKDDLEIYDATINVDANDDGIRGKDSITVENATLNITAVADAMKSTNDSDTEKGYILIESGTFTITTTGSTESSSKGIKAYTSITINGGTFDINSSDDSIHAADITITGGEYMLASGDDGIHADNILDIGAGTINITDSYEGLEAADLRISGGTIDIVCKDDGINAAGGTDTTTASGRQGDMFSTSSGTLTISGGTITVDAEGDGIDVNGDATISGGTIIVHGPASGGNGALDYDGTFEVTGGTLVAVGTSDMAMSISGSQNSVMINLTSTYTAGSKVRIVSADGDEIMSYTAIKNFQSIVFSDEQLKTNTSYTVYIDDEEYTTFTASSGSTQVGTSGGMMPGGDQGQGGGFR</sequence>
<organism evidence="3 4">
    <name type="scientific">Breznakia pachnodae</name>
    <dbReference type="NCBI Taxonomy" id="265178"/>
    <lineage>
        <taxon>Bacteria</taxon>
        <taxon>Bacillati</taxon>
        <taxon>Bacillota</taxon>
        <taxon>Erysipelotrichia</taxon>
        <taxon>Erysipelotrichales</taxon>
        <taxon>Erysipelotrichaceae</taxon>
        <taxon>Breznakia</taxon>
    </lineage>
</organism>
<dbReference type="RefSeq" id="WP_307404949.1">
    <property type="nucleotide sequence ID" value="NZ_JAUSUR010000001.1"/>
</dbReference>
<evidence type="ECO:0000313" key="3">
    <source>
        <dbReference type="EMBL" id="MDQ0359654.1"/>
    </source>
</evidence>
<dbReference type="PROSITE" id="PS51257">
    <property type="entry name" value="PROKAR_LIPOPROTEIN"/>
    <property type="match status" value="1"/>
</dbReference>
<feature type="signal peptide" evidence="2">
    <location>
        <begin position="1"/>
        <end position="20"/>
    </location>
</feature>
<reference evidence="3 4" key="1">
    <citation type="submission" date="2023-07" db="EMBL/GenBank/DDBJ databases">
        <title>Genomic Encyclopedia of Type Strains, Phase IV (KMG-IV): sequencing the most valuable type-strain genomes for metagenomic binning, comparative biology and taxonomic classification.</title>
        <authorList>
            <person name="Goeker M."/>
        </authorList>
    </citation>
    <scope>NUCLEOTIDE SEQUENCE [LARGE SCALE GENOMIC DNA]</scope>
    <source>
        <strain evidence="3 4">DSM 16784</strain>
    </source>
</reference>
<dbReference type="Pfam" id="PF14262">
    <property type="entry name" value="Cthe_2159"/>
    <property type="match status" value="2"/>
</dbReference>
<feature type="region of interest" description="Disordered" evidence="1">
    <location>
        <begin position="498"/>
        <end position="523"/>
    </location>
</feature>
<accession>A0ABU0DYE1</accession>
<dbReference type="InterPro" id="IPR025584">
    <property type="entry name" value="Cthe_2159"/>
</dbReference>
<feature type="chain" id="PRO_5046784704" description="Carbohydrate-binding domain-containing protein" evidence="2">
    <location>
        <begin position="21"/>
        <end position="523"/>
    </location>
</feature>
<evidence type="ECO:0000313" key="4">
    <source>
        <dbReference type="Proteomes" id="UP001230220"/>
    </source>
</evidence>